<dbReference type="EMBL" id="CP001077">
    <property type="protein sequence ID" value="ACE94673.1"/>
    <property type="molecule type" value="Genomic_DNA"/>
</dbReference>
<geneLocation type="plasmid" evidence="1 2">
    <name>pC</name>
</geneLocation>
<evidence type="ECO:0000313" key="1">
    <source>
        <dbReference type="EMBL" id="ACE94673.1"/>
    </source>
</evidence>
<reference evidence="1 2" key="1">
    <citation type="submission" date="2008-04" db="EMBL/GenBank/DDBJ databases">
        <title>Genome diversity and DNA divergence of Rhizobium etli.</title>
        <authorList>
            <person name="Gonzalez V."/>
            <person name="Acosta J.L."/>
            <person name="Santamaria R.I."/>
            <person name="Bustos P."/>
            <person name="Hernandez-Gonzalez I.L."/>
            <person name="Fernandez J.L."/>
            <person name="Diaz R."/>
            <person name="Flores M."/>
            <person name="Mora J."/>
            <person name="Palacios R."/>
            <person name="Davila G."/>
        </authorList>
    </citation>
    <scope>NUCLEOTIDE SEQUENCE [LARGE SCALE GENOMIC DNA]</scope>
    <source>
        <strain evidence="2">CIAT 652</strain>
        <plasmid evidence="2">Plasmid pC</plasmid>
    </source>
</reference>
<dbReference type="SUPFAM" id="SSF51395">
    <property type="entry name" value="FMN-linked oxidoreductases"/>
    <property type="match status" value="1"/>
</dbReference>
<organism evidence="1 2">
    <name type="scientific">Rhizobium etli (strain CIAT 652)</name>
    <dbReference type="NCBI Taxonomy" id="491916"/>
    <lineage>
        <taxon>Bacteria</taxon>
        <taxon>Pseudomonadati</taxon>
        <taxon>Pseudomonadota</taxon>
        <taxon>Alphaproteobacteria</taxon>
        <taxon>Hyphomicrobiales</taxon>
        <taxon>Rhizobiaceae</taxon>
        <taxon>Rhizobium/Agrobacterium group</taxon>
        <taxon>Rhizobium</taxon>
    </lineage>
</organism>
<dbReference type="eggNOG" id="COG1902">
    <property type="taxonomic scope" value="Bacteria"/>
</dbReference>
<accession>B3Q3B6</accession>
<sequence>MRCNRIVFGAHLGNMARGGVPGDQHVAYYADRLTGCAGTIVVEPMPVHPAVVLTRGNYRPGDNSVKATTESSRCVAIQQLYHVGAHGDSAIRTAPGTSAFYEAGESHWSSDA</sequence>
<dbReference type="InterPro" id="IPR013785">
    <property type="entry name" value="Aldolase_TIM"/>
</dbReference>
<protein>
    <submittedName>
        <fullName evidence="1">Hypothetical conserved protein</fullName>
    </submittedName>
</protein>
<dbReference type="Gene3D" id="3.20.20.70">
    <property type="entry name" value="Aldolase class I"/>
    <property type="match status" value="1"/>
</dbReference>
<dbReference type="Proteomes" id="UP000008817">
    <property type="component" value="Plasmid pC"/>
</dbReference>
<evidence type="ECO:0000313" key="2">
    <source>
        <dbReference type="Proteomes" id="UP000008817"/>
    </source>
</evidence>
<keyword evidence="1" id="KW-0614">Plasmid</keyword>
<dbReference type="AlphaFoldDB" id="B3Q3B6"/>
<gene>
    <name evidence="1" type="ordered locus">RHECIAT_PC0000595</name>
</gene>
<dbReference type="HOGENOM" id="CLU_2221054_0_0_5"/>
<dbReference type="KEGG" id="rec:RHECIAT_PC0000595"/>
<proteinExistence type="predicted"/>
<name>B3Q3B6_RHIE6</name>